<dbReference type="PROSITE" id="PS51257">
    <property type="entry name" value="PROKAR_LIPOPROTEIN"/>
    <property type="match status" value="1"/>
</dbReference>
<dbReference type="EMBL" id="QEQK01000007">
    <property type="protein sequence ID" value="PWN55982.1"/>
    <property type="molecule type" value="Genomic_DNA"/>
</dbReference>
<evidence type="ECO:0000256" key="1">
    <source>
        <dbReference type="SAM" id="SignalP"/>
    </source>
</evidence>
<reference evidence="2 3" key="1">
    <citation type="submission" date="2018-05" db="EMBL/GenBank/DDBJ databases">
        <title>Abyssibacter profundi OUC007T gen. nov., sp. nov, a marine bacterium isolated from seawater of the Mariana Trench.</title>
        <authorList>
            <person name="Zhou S."/>
        </authorList>
    </citation>
    <scope>NUCLEOTIDE SEQUENCE [LARGE SCALE GENOMIC DNA]</scope>
    <source>
        <strain evidence="2 3">OUC007</strain>
    </source>
</reference>
<name>A0A363UKM8_9GAMM</name>
<protein>
    <submittedName>
        <fullName evidence="2">Uncharacterized protein</fullName>
    </submittedName>
</protein>
<evidence type="ECO:0000313" key="3">
    <source>
        <dbReference type="Proteomes" id="UP000251800"/>
    </source>
</evidence>
<dbReference type="InterPro" id="IPR015943">
    <property type="entry name" value="WD40/YVTN_repeat-like_dom_sf"/>
</dbReference>
<dbReference type="OrthoDB" id="7057448at2"/>
<dbReference type="SUPFAM" id="SSF63825">
    <property type="entry name" value="YWTD domain"/>
    <property type="match status" value="1"/>
</dbReference>
<feature type="signal peptide" evidence="1">
    <location>
        <begin position="1"/>
        <end position="25"/>
    </location>
</feature>
<dbReference type="RefSeq" id="WP_109720197.1">
    <property type="nucleotide sequence ID" value="NZ_QEQK01000007.1"/>
</dbReference>
<keyword evidence="1" id="KW-0732">Signal</keyword>
<accession>A0A363UKM8</accession>
<dbReference type="Gene3D" id="2.130.10.10">
    <property type="entry name" value="YVTN repeat-like/Quinoprotein amine dehydrogenase"/>
    <property type="match status" value="1"/>
</dbReference>
<evidence type="ECO:0000313" key="2">
    <source>
        <dbReference type="EMBL" id="PWN55982.1"/>
    </source>
</evidence>
<dbReference type="Proteomes" id="UP000251800">
    <property type="component" value="Unassembled WGS sequence"/>
</dbReference>
<sequence>MTRQAPLTTPRLLRLSLPLAAGLLAACGSSDSDIDLIVDGPQLAVVTTTASDFTSGAHALVEIEAPYQTTDDLDAAESDISVTTYGEHIFKLRRFNLDTVTKYRLDAPATPVWQYSTLDADDSSSANPYDLVFAATDKAFLLRYGSDTAWITDPSVGANQEADFKTGELDLSAYNPQNEDGSTASNPNMAAGLVVNGQLYVAMQRFDDNFNLHDAYVAVFDLGTDTEIQTGQDPVLPGIPLPVRNPMALDYDPTLDRIFVVGAGSTFPSSDYSGGIAVIDPSSFETELLIDDTASTGSFGAMEVVSQDRGYLITSAGFANNTLVAFDPRDGSFYNSTAGQPGAVAGLSQTNLTALAADIGDRLWVGRGSDSNPGLTVIDTLDDSVVQSLIPLSRNPARVVFIRAR</sequence>
<dbReference type="AlphaFoldDB" id="A0A363UKM8"/>
<keyword evidence="3" id="KW-1185">Reference proteome</keyword>
<feature type="chain" id="PRO_5016784015" evidence="1">
    <location>
        <begin position="26"/>
        <end position="405"/>
    </location>
</feature>
<comment type="caution">
    <text evidence="2">The sequence shown here is derived from an EMBL/GenBank/DDBJ whole genome shotgun (WGS) entry which is preliminary data.</text>
</comment>
<organism evidence="2 3">
    <name type="scientific">Abyssibacter profundi</name>
    <dbReference type="NCBI Taxonomy" id="2182787"/>
    <lineage>
        <taxon>Bacteria</taxon>
        <taxon>Pseudomonadati</taxon>
        <taxon>Pseudomonadota</taxon>
        <taxon>Gammaproteobacteria</taxon>
        <taxon>Chromatiales</taxon>
        <taxon>Oceanococcaceae</taxon>
        <taxon>Abyssibacter</taxon>
    </lineage>
</organism>
<gene>
    <name evidence="2" type="ORF">DEH80_09175</name>
</gene>
<proteinExistence type="predicted"/>